<evidence type="ECO:0000313" key="3">
    <source>
        <dbReference type="Proteomes" id="UP000176786"/>
    </source>
</evidence>
<keyword evidence="1" id="KW-0472">Membrane</keyword>
<evidence type="ECO:0000313" key="2">
    <source>
        <dbReference type="EMBL" id="OGE86168.1"/>
    </source>
</evidence>
<evidence type="ECO:0008006" key="4">
    <source>
        <dbReference type="Google" id="ProtNLM"/>
    </source>
</evidence>
<accession>A0A1F5P8G5</accession>
<organism evidence="2 3">
    <name type="scientific">Candidatus Doudnabacteria bacterium RIFCSPHIGHO2_02_FULL_46_11</name>
    <dbReference type="NCBI Taxonomy" id="1817832"/>
    <lineage>
        <taxon>Bacteria</taxon>
        <taxon>Candidatus Doudnaibacteriota</taxon>
    </lineage>
</organism>
<feature type="transmembrane region" description="Helical" evidence="1">
    <location>
        <begin position="12"/>
        <end position="32"/>
    </location>
</feature>
<keyword evidence="1" id="KW-1133">Transmembrane helix</keyword>
<dbReference type="Gene3D" id="3.30.70.60">
    <property type="match status" value="1"/>
</dbReference>
<dbReference type="EMBL" id="MFES01000006">
    <property type="protein sequence ID" value="OGE86168.1"/>
    <property type="molecule type" value="Genomic_DNA"/>
</dbReference>
<proteinExistence type="predicted"/>
<protein>
    <recommendedName>
        <fullName evidence="4">Pilus assembly protein PilO</fullName>
    </recommendedName>
</protein>
<name>A0A1F5P8G5_9BACT</name>
<dbReference type="PANTHER" id="PTHR39555">
    <property type="entry name" value="FIMBRIAL ASSEMBLY PROTEIN PILO-LIKE PROTEIN-RELATED"/>
    <property type="match status" value="1"/>
</dbReference>
<sequence>MKLPKDLSVGQFLEPLKLVALLILIFLSWMLWVQPQYNNFAAASSAKLDIESDLNNVEGEIKKIEDLSNSAKSIASADLNKINYALPATPEVEDFLSSMHKLAQSAGLTVTSIIVRPLTDKDADGSVSSGASTIASTSSNKEIGKSDLNMNMRGTYEQLIRFLNSLEHNARLVDVVSLTISSSAESDTLQVGLNAFTYHLQSIPQVPLFPYGFSLATDILKNELFRTLQTVSISLPTDIKSIPNPFAQ</sequence>
<evidence type="ECO:0000256" key="1">
    <source>
        <dbReference type="SAM" id="Phobius"/>
    </source>
</evidence>
<dbReference type="AlphaFoldDB" id="A0A1F5P8G5"/>
<comment type="caution">
    <text evidence="2">The sequence shown here is derived from an EMBL/GenBank/DDBJ whole genome shotgun (WGS) entry which is preliminary data.</text>
</comment>
<dbReference type="InterPro" id="IPR014717">
    <property type="entry name" value="Transl_elong_EF1B/ribsomal_bS6"/>
</dbReference>
<keyword evidence="1" id="KW-0812">Transmembrane</keyword>
<gene>
    <name evidence="2" type="ORF">A3J48_00740</name>
</gene>
<dbReference type="PANTHER" id="PTHR39555:SF1">
    <property type="entry name" value="TYPE IV PILUS INNER MEMBRANE COMPONENT PILO"/>
    <property type="match status" value="1"/>
</dbReference>
<reference evidence="2 3" key="1">
    <citation type="journal article" date="2016" name="Nat. Commun.">
        <title>Thousands of microbial genomes shed light on interconnected biogeochemical processes in an aquifer system.</title>
        <authorList>
            <person name="Anantharaman K."/>
            <person name="Brown C.T."/>
            <person name="Hug L.A."/>
            <person name="Sharon I."/>
            <person name="Castelle C.J."/>
            <person name="Probst A.J."/>
            <person name="Thomas B.C."/>
            <person name="Singh A."/>
            <person name="Wilkins M.J."/>
            <person name="Karaoz U."/>
            <person name="Brodie E.L."/>
            <person name="Williams K.H."/>
            <person name="Hubbard S.S."/>
            <person name="Banfield J.F."/>
        </authorList>
    </citation>
    <scope>NUCLEOTIDE SEQUENCE [LARGE SCALE GENOMIC DNA]</scope>
</reference>
<dbReference type="Proteomes" id="UP000176786">
    <property type="component" value="Unassembled WGS sequence"/>
</dbReference>
<dbReference type="STRING" id="1817832.A3J48_00740"/>